<comment type="caution">
    <text evidence="11">The sequence shown here is derived from an EMBL/GenBank/DDBJ whole genome shotgun (WGS) entry which is preliminary data.</text>
</comment>
<dbReference type="InterPro" id="IPR036249">
    <property type="entry name" value="Thioredoxin-like_sf"/>
</dbReference>
<keyword evidence="2" id="KW-0575">Peroxidase</keyword>
<dbReference type="GO" id="GO:0005737">
    <property type="term" value="C:cytoplasm"/>
    <property type="evidence" value="ECO:0007669"/>
    <property type="project" value="TreeGrafter"/>
</dbReference>
<dbReference type="EMBL" id="JAKRVX010000001">
    <property type="protein sequence ID" value="MCL9815596.1"/>
    <property type="molecule type" value="Genomic_DNA"/>
</dbReference>
<protein>
    <recommendedName>
        <fullName evidence="1">thioredoxin-dependent peroxiredoxin</fullName>
        <ecNumber evidence="1">1.11.1.24</ecNumber>
    </recommendedName>
    <alternativeName>
        <fullName evidence="7">Thioredoxin peroxidase</fullName>
    </alternativeName>
</protein>
<dbReference type="RefSeq" id="WP_174652868.1">
    <property type="nucleotide sequence ID" value="NZ_JAKRVX010000001.1"/>
</dbReference>
<dbReference type="PANTHER" id="PTHR42801">
    <property type="entry name" value="THIOREDOXIN-DEPENDENT PEROXIDE REDUCTASE"/>
    <property type="match status" value="1"/>
</dbReference>
<dbReference type="InterPro" id="IPR013766">
    <property type="entry name" value="Thioredoxin_domain"/>
</dbReference>
<evidence type="ECO:0000256" key="3">
    <source>
        <dbReference type="ARBA" id="ARBA00022862"/>
    </source>
</evidence>
<name>A0AAE3FUS8_9EURY</name>
<reference evidence="11" key="2">
    <citation type="submission" date="2022-02" db="EMBL/GenBank/DDBJ databases">
        <authorList>
            <person name="Elcheninov A.G."/>
            <person name="Sorokin D.Y."/>
            <person name="Kublanov I.V."/>
        </authorList>
    </citation>
    <scope>NUCLEOTIDE SEQUENCE</scope>
    <source>
        <strain evidence="11">AArc-St2</strain>
    </source>
</reference>
<dbReference type="Proteomes" id="UP001203207">
    <property type="component" value="Unassembled WGS sequence"/>
</dbReference>
<accession>A0AAE3FUS8</accession>
<gene>
    <name evidence="11" type="ORF">AArcSt2_01420</name>
</gene>
<evidence type="ECO:0000256" key="9">
    <source>
        <dbReference type="ARBA" id="ARBA00049091"/>
    </source>
</evidence>
<sequence length="183" mass="21037">MTGTDGLVVGEEVPEFSAPLVAPDADREERSLSELLSDGPVLFCFYTADFSPDCIEEWCSFRDFDWFASTSDVQVVGISKSRSWIHQQFIDYLDLQFPLFSDRDLTIAEAFDVRYRVFGLFERSKRSCFLIDEDRTVRYKWVGQHWLDPTRDVPPVTEIFEGVRNELGAPETETFGFDAAMTD</sequence>
<evidence type="ECO:0000256" key="2">
    <source>
        <dbReference type="ARBA" id="ARBA00022559"/>
    </source>
</evidence>
<evidence type="ECO:0000256" key="8">
    <source>
        <dbReference type="ARBA" id="ARBA00038489"/>
    </source>
</evidence>
<dbReference type="Pfam" id="PF00578">
    <property type="entry name" value="AhpC-TSA"/>
    <property type="match status" value="1"/>
</dbReference>
<keyword evidence="6" id="KW-0676">Redox-active center</keyword>
<feature type="domain" description="Thioredoxin" evidence="10">
    <location>
        <begin position="7"/>
        <end position="165"/>
    </location>
</feature>
<proteinExistence type="inferred from homology"/>
<dbReference type="InterPro" id="IPR000866">
    <property type="entry name" value="AhpC/TSA"/>
</dbReference>
<reference evidence="11" key="1">
    <citation type="journal article" date="2022" name="Syst. Appl. Microbiol.">
        <title>Natronocalculus amylovorans gen. nov., sp. nov., and Natranaeroarchaeum aerophilus sp. nov., dominant culturable amylolytic natronoarchaea from hypersaline soda lakes in southwestern Siberia.</title>
        <authorList>
            <person name="Sorokin D.Y."/>
            <person name="Elcheninov A.G."/>
            <person name="Khizhniak T.V."/>
            <person name="Koenen M."/>
            <person name="Bale N.J."/>
            <person name="Damste J.S.S."/>
            <person name="Kublanov I.V."/>
        </authorList>
    </citation>
    <scope>NUCLEOTIDE SEQUENCE</scope>
    <source>
        <strain evidence="11">AArc-St2</strain>
    </source>
</reference>
<evidence type="ECO:0000256" key="5">
    <source>
        <dbReference type="ARBA" id="ARBA00023157"/>
    </source>
</evidence>
<comment type="similarity">
    <text evidence="8">Belongs to the peroxiredoxin family. BCP/PrxQ subfamily.</text>
</comment>
<keyword evidence="4" id="KW-0560">Oxidoreductase</keyword>
<evidence type="ECO:0000256" key="1">
    <source>
        <dbReference type="ARBA" id="ARBA00013017"/>
    </source>
</evidence>
<dbReference type="GO" id="GO:0045454">
    <property type="term" value="P:cell redox homeostasis"/>
    <property type="evidence" value="ECO:0007669"/>
    <property type="project" value="TreeGrafter"/>
</dbReference>
<dbReference type="PROSITE" id="PS51352">
    <property type="entry name" value="THIOREDOXIN_2"/>
    <property type="match status" value="1"/>
</dbReference>
<evidence type="ECO:0000256" key="7">
    <source>
        <dbReference type="ARBA" id="ARBA00032824"/>
    </source>
</evidence>
<keyword evidence="12" id="KW-1185">Reference proteome</keyword>
<evidence type="ECO:0000313" key="11">
    <source>
        <dbReference type="EMBL" id="MCL9815596.1"/>
    </source>
</evidence>
<dbReference type="Gene3D" id="3.40.30.10">
    <property type="entry name" value="Glutaredoxin"/>
    <property type="match status" value="1"/>
</dbReference>
<evidence type="ECO:0000256" key="4">
    <source>
        <dbReference type="ARBA" id="ARBA00023002"/>
    </source>
</evidence>
<organism evidence="11 12">
    <name type="scientific">Natronocalculus amylovorans</name>
    <dbReference type="NCBI Taxonomy" id="2917812"/>
    <lineage>
        <taxon>Archaea</taxon>
        <taxon>Methanobacteriati</taxon>
        <taxon>Methanobacteriota</taxon>
        <taxon>Stenosarchaea group</taxon>
        <taxon>Halobacteria</taxon>
        <taxon>Halobacteriales</taxon>
        <taxon>Haloferacaceae</taxon>
        <taxon>Natronocalculus</taxon>
    </lineage>
</organism>
<keyword evidence="5" id="KW-1015">Disulfide bond</keyword>
<dbReference type="GO" id="GO:0034599">
    <property type="term" value="P:cellular response to oxidative stress"/>
    <property type="evidence" value="ECO:0007669"/>
    <property type="project" value="TreeGrafter"/>
</dbReference>
<evidence type="ECO:0000259" key="10">
    <source>
        <dbReference type="PROSITE" id="PS51352"/>
    </source>
</evidence>
<dbReference type="InterPro" id="IPR050924">
    <property type="entry name" value="Peroxiredoxin_BCP/PrxQ"/>
</dbReference>
<evidence type="ECO:0000256" key="6">
    <source>
        <dbReference type="ARBA" id="ARBA00023284"/>
    </source>
</evidence>
<keyword evidence="3" id="KW-0049">Antioxidant</keyword>
<dbReference type="AlphaFoldDB" id="A0AAE3FUS8"/>
<dbReference type="EC" id="1.11.1.24" evidence="1"/>
<comment type="catalytic activity">
    <reaction evidence="9">
        <text>a hydroperoxide + [thioredoxin]-dithiol = an alcohol + [thioredoxin]-disulfide + H2O</text>
        <dbReference type="Rhea" id="RHEA:62620"/>
        <dbReference type="Rhea" id="RHEA-COMP:10698"/>
        <dbReference type="Rhea" id="RHEA-COMP:10700"/>
        <dbReference type="ChEBI" id="CHEBI:15377"/>
        <dbReference type="ChEBI" id="CHEBI:29950"/>
        <dbReference type="ChEBI" id="CHEBI:30879"/>
        <dbReference type="ChEBI" id="CHEBI:35924"/>
        <dbReference type="ChEBI" id="CHEBI:50058"/>
        <dbReference type="EC" id="1.11.1.24"/>
    </reaction>
</comment>
<dbReference type="PANTHER" id="PTHR42801:SF4">
    <property type="entry name" value="AHPC_TSA FAMILY PROTEIN"/>
    <property type="match status" value="1"/>
</dbReference>
<dbReference type="GO" id="GO:0008379">
    <property type="term" value="F:thioredoxin peroxidase activity"/>
    <property type="evidence" value="ECO:0007669"/>
    <property type="project" value="TreeGrafter"/>
</dbReference>
<dbReference type="SUPFAM" id="SSF52833">
    <property type="entry name" value="Thioredoxin-like"/>
    <property type="match status" value="1"/>
</dbReference>
<evidence type="ECO:0000313" key="12">
    <source>
        <dbReference type="Proteomes" id="UP001203207"/>
    </source>
</evidence>